<dbReference type="InterPro" id="IPR029045">
    <property type="entry name" value="ClpP/crotonase-like_dom_sf"/>
</dbReference>
<reference evidence="7 8" key="1">
    <citation type="submission" date="2023-05" db="EMBL/GenBank/DDBJ databases">
        <title>Microbacterium dauci sp.nov., Isolated from Carrot Rhizosphere Soil.</title>
        <authorList>
            <person name="Xiao Z."/>
            <person name="Zheng J."/>
        </authorList>
    </citation>
    <scope>NUCLEOTIDE SEQUENCE [LARGE SCALE GENOMIC DNA]</scope>
    <source>
        <strain evidence="7 8">LX3-4</strain>
    </source>
</reference>
<dbReference type="PANTHER" id="PTHR10381:SF70">
    <property type="entry name" value="ATP-DEPENDENT CLP PROTEASE PROTEOLYTIC SUBUNIT"/>
    <property type="match status" value="1"/>
</dbReference>
<name>A0ABT6ZGR1_9MICO</name>
<proteinExistence type="inferred from homology"/>
<dbReference type="Gene3D" id="3.90.226.10">
    <property type="entry name" value="2-enoyl-CoA Hydratase, Chain A, domain 1"/>
    <property type="match status" value="1"/>
</dbReference>
<dbReference type="InterPro" id="IPR023562">
    <property type="entry name" value="ClpP/TepA"/>
</dbReference>
<dbReference type="RefSeq" id="WP_283717017.1">
    <property type="nucleotide sequence ID" value="NZ_JASJND010000007.1"/>
</dbReference>
<evidence type="ECO:0000256" key="6">
    <source>
        <dbReference type="RuleBase" id="RU003567"/>
    </source>
</evidence>
<dbReference type="InterPro" id="IPR001907">
    <property type="entry name" value="ClpP"/>
</dbReference>
<dbReference type="GO" id="GO:0008233">
    <property type="term" value="F:peptidase activity"/>
    <property type="evidence" value="ECO:0007669"/>
    <property type="project" value="UniProtKB-KW"/>
</dbReference>
<evidence type="ECO:0000256" key="2">
    <source>
        <dbReference type="ARBA" id="ARBA00022490"/>
    </source>
</evidence>
<evidence type="ECO:0000256" key="4">
    <source>
        <dbReference type="ARBA" id="ARBA00022801"/>
    </source>
</evidence>
<dbReference type="Proteomes" id="UP001321481">
    <property type="component" value="Unassembled WGS sequence"/>
</dbReference>
<keyword evidence="3 7" id="KW-0645">Protease</keyword>
<comment type="similarity">
    <text evidence="1 6">Belongs to the peptidase S14 family.</text>
</comment>
<keyword evidence="5" id="KW-0720">Serine protease</keyword>
<dbReference type="PRINTS" id="PR00127">
    <property type="entry name" value="CLPPROTEASEP"/>
</dbReference>
<accession>A0ABT6ZGR1</accession>
<dbReference type="SUPFAM" id="SSF56563">
    <property type="entry name" value="Major capsid protein gp5"/>
    <property type="match status" value="1"/>
</dbReference>
<dbReference type="Pfam" id="PF00574">
    <property type="entry name" value="CLP_protease"/>
    <property type="match status" value="1"/>
</dbReference>
<evidence type="ECO:0000313" key="7">
    <source>
        <dbReference type="EMBL" id="MDJ1115340.1"/>
    </source>
</evidence>
<keyword evidence="2" id="KW-0963">Cytoplasm</keyword>
<gene>
    <name evidence="7" type="ORF">QNI14_12865</name>
</gene>
<protein>
    <recommendedName>
        <fullName evidence="6">ATP-dependent Clp protease proteolytic subunit</fullName>
    </recommendedName>
</protein>
<keyword evidence="8" id="KW-1185">Reference proteome</keyword>
<dbReference type="NCBIfam" id="NF045542">
    <property type="entry name" value="Clp_rel_HeadMat"/>
    <property type="match status" value="1"/>
</dbReference>
<evidence type="ECO:0000256" key="3">
    <source>
        <dbReference type="ARBA" id="ARBA00022670"/>
    </source>
</evidence>
<organism evidence="7 8">
    <name type="scientific">Microbacterium dauci</name>
    <dbReference type="NCBI Taxonomy" id="3048008"/>
    <lineage>
        <taxon>Bacteria</taxon>
        <taxon>Bacillati</taxon>
        <taxon>Actinomycetota</taxon>
        <taxon>Actinomycetes</taxon>
        <taxon>Micrococcales</taxon>
        <taxon>Microbacteriaceae</taxon>
        <taxon>Microbacterium</taxon>
    </lineage>
</organism>
<dbReference type="GO" id="GO:0006508">
    <property type="term" value="P:proteolysis"/>
    <property type="evidence" value="ECO:0007669"/>
    <property type="project" value="UniProtKB-KW"/>
</dbReference>
<keyword evidence="4" id="KW-0378">Hydrolase</keyword>
<evidence type="ECO:0000313" key="8">
    <source>
        <dbReference type="Proteomes" id="UP001321481"/>
    </source>
</evidence>
<evidence type="ECO:0000256" key="1">
    <source>
        <dbReference type="ARBA" id="ARBA00007039"/>
    </source>
</evidence>
<dbReference type="CDD" id="cd07016">
    <property type="entry name" value="S14_ClpP_1"/>
    <property type="match status" value="1"/>
</dbReference>
<sequence length="591" mass="64086">MPESTSRERFAALTKRIESRYNIATKDRAADLHIYGAIGGWWSGVDAEALVPEIRALDVDTINVYINSPGGNVYDGIAIRNALRSHSARIVVTVDAIAASAASFIACAGDEVIMAENSELMIHEAWGYAIGDASDMRAAGDDLDRISANISAMYAAKAGGDAADWRDRMKAETWYSAQEAVDAGLADRLDTTTEDDDTDASNLFDLSMYAHAGRAAASAPIPVAAMASPRKENTMPEITRDDLDQALKDHADAQSRVLETRLAGLGSATPDRGPQFASFGHFIKALAAGDDQAQAFLERQAAYTGSTTADDEQPNTWVRDAIHLLRRQRKVMNEFSILPLPESGMTLEYLQLNTNSIAVAKQAAEGDNLVKGKISLKSDTTPVETYGGWTEWTKQQIERGSEAYLSTGYTAMNLEYARATEQVVRDLLLGIIETKLEGAPELSIAANATAYDWLDLIVDAAGLFDDLSFNLDGGYVSKDVFKKLIRLEDTNGNSLMRVWGTGTNQVGELDLREVKGDLASVQFKLLPSAPDNTLEFHDRLGITTWESPGAPRRLQDQNIVNLTEAVSQYGYLAAASQFPDAIQAVEITPAA</sequence>
<evidence type="ECO:0000256" key="5">
    <source>
        <dbReference type="ARBA" id="ARBA00022825"/>
    </source>
</evidence>
<dbReference type="SUPFAM" id="SSF52096">
    <property type="entry name" value="ClpP/crotonase"/>
    <property type="match status" value="1"/>
</dbReference>
<dbReference type="PANTHER" id="PTHR10381">
    <property type="entry name" value="ATP-DEPENDENT CLP PROTEASE PROTEOLYTIC SUBUNIT"/>
    <property type="match status" value="1"/>
</dbReference>
<comment type="caution">
    <text evidence="7">The sequence shown here is derived from an EMBL/GenBank/DDBJ whole genome shotgun (WGS) entry which is preliminary data.</text>
</comment>
<dbReference type="EMBL" id="JASJND010000007">
    <property type="protein sequence ID" value="MDJ1115340.1"/>
    <property type="molecule type" value="Genomic_DNA"/>
</dbReference>